<reference evidence="2 3" key="1">
    <citation type="submission" date="2020-04" db="EMBL/GenBank/DDBJ databases">
        <authorList>
            <person name="De Canck E."/>
        </authorList>
    </citation>
    <scope>NUCLEOTIDE SEQUENCE [LARGE SCALE GENOMIC DNA]</scope>
    <source>
        <strain evidence="2 3">LMG 3431</strain>
    </source>
</reference>
<organism evidence="2 3">
    <name type="scientific">Achromobacter pestifer</name>
    <dbReference type="NCBI Taxonomy" id="1353889"/>
    <lineage>
        <taxon>Bacteria</taxon>
        <taxon>Pseudomonadati</taxon>
        <taxon>Pseudomonadota</taxon>
        <taxon>Betaproteobacteria</taxon>
        <taxon>Burkholderiales</taxon>
        <taxon>Alcaligenaceae</taxon>
        <taxon>Achromobacter</taxon>
    </lineage>
</organism>
<dbReference type="SUPFAM" id="SSF110849">
    <property type="entry name" value="ParB/Sulfiredoxin"/>
    <property type="match status" value="1"/>
</dbReference>
<feature type="compositionally biased region" description="Pro residues" evidence="1">
    <location>
        <begin position="303"/>
        <end position="319"/>
    </location>
</feature>
<dbReference type="RefSeq" id="WP_175174954.1">
    <property type="nucleotide sequence ID" value="NZ_CADIJX010000003.1"/>
</dbReference>
<accession>A0A6S6YVF8</accession>
<dbReference type="NCBIfam" id="TIGR03764">
    <property type="entry name" value="ICE_PFGI_1_parB"/>
    <property type="match status" value="1"/>
</dbReference>
<protein>
    <recommendedName>
        <fullName evidence="4">ParB N-terminal domain-containing protein</fullName>
    </recommendedName>
</protein>
<feature type="compositionally biased region" description="Low complexity" evidence="1">
    <location>
        <begin position="360"/>
        <end position="373"/>
    </location>
</feature>
<evidence type="ECO:0000313" key="2">
    <source>
        <dbReference type="EMBL" id="CAB3648408.1"/>
    </source>
</evidence>
<feature type="compositionally biased region" description="Low complexity" evidence="1">
    <location>
        <begin position="320"/>
        <end position="342"/>
    </location>
</feature>
<name>A0A6S6YVF8_9BURK</name>
<feature type="region of interest" description="Disordered" evidence="1">
    <location>
        <begin position="299"/>
        <end position="373"/>
    </location>
</feature>
<sequence>MADLTAQDMANKLLADGFSRAGPGDQTLSDPVADTPMVVTLDELRPYELDPRVTRNPLYAEIKDSIRERGLDAPPPITRRPGADHYIIRNGGNTRLAILRDLWSETRDERFFRLTCMFRPWPARGEIVALTGHLAENELHGGLTFIERALGVEKARELYEEECDAKPLSQSELARRLAADGYPVQQSHISRMQDTVRFLLPAIPNILYAGLGRHQAERLAVLRRSCELVWETHAVGKRLAVDFATLFQDVLCTFDTQAEAFSVPRVQDELLGQMANVLDADYTALELDIVSIDNRQRAVLSPPRSPAEPPRSTPAPLPALGPTALPTASPAPPEAARAVPSPDGASARSLHGATPPPDTVPQTAPTTTPASDAAQADMDARLQGHIVSPAPTSERVHAIQQLVAEHTGEAVQDFATNVLQAIPVQVGGLYPITDVWYIDPGLDAHDHLRIHIAQFAREIAAEANLAEYVEPIDTGIGFMCPASAPQASPLSGLGRAVLALLHSLSVGYGPEMSSPSGPERSQLDIDLGPLLQGQPHGRANGVDRLSDNSLVKLFRMLRLARRLLELDSGTDESPEP</sequence>
<proteinExistence type="predicted"/>
<dbReference type="InterPro" id="IPR036086">
    <property type="entry name" value="ParB/Sulfiredoxin_sf"/>
</dbReference>
<dbReference type="AlphaFoldDB" id="A0A6S6YVF8"/>
<dbReference type="InterPro" id="IPR022304">
    <property type="entry name" value="ICE_PFGI_1_ParB"/>
</dbReference>
<keyword evidence="3" id="KW-1185">Reference proteome</keyword>
<evidence type="ECO:0000313" key="3">
    <source>
        <dbReference type="Proteomes" id="UP000494108"/>
    </source>
</evidence>
<gene>
    <name evidence="2" type="ORF">LMG3431_02657</name>
</gene>
<dbReference type="EMBL" id="CADIJX010000003">
    <property type="protein sequence ID" value="CAB3648408.1"/>
    <property type="molecule type" value="Genomic_DNA"/>
</dbReference>
<feature type="region of interest" description="Disordered" evidence="1">
    <location>
        <begin position="510"/>
        <end position="529"/>
    </location>
</feature>
<dbReference type="Proteomes" id="UP000494108">
    <property type="component" value="Unassembled WGS sequence"/>
</dbReference>
<evidence type="ECO:0008006" key="4">
    <source>
        <dbReference type="Google" id="ProtNLM"/>
    </source>
</evidence>
<evidence type="ECO:0000256" key="1">
    <source>
        <dbReference type="SAM" id="MobiDB-lite"/>
    </source>
</evidence>